<feature type="transmembrane region" description="Helical" evidence="6">
    <location>
        <begin position="118"/>
        <end position="140"/>
    </location>
</feature>
<keyword evidence="2 6" id="KW-0812">Transmembrane</keyword>
<organism evidence="8 9">
    <name type="scientific">Heliocybe sulcata</name>
    <dbReference type="NCBI Taxonomy" id="5364"/>
    <lineage>
        <taxon>Eukaryota</taxon>
        <taxon>Fungi</taxon>
        <taxon>Dikarya</taxon>
        <taxon>Basidiomycota</taxon>
        <taxon>Agaricomycotina</taxon>
        <taxon>Agaricomycetes</taxon>
        <taxon>Gloeophyllales</taxon>
        <taxon>Gloeophyllaceae</taxon>
        <taxon>Heliocybe</taxon>
    </lineage>
</organism>
<gene>
    <name evidence="8" type="ORF">OE88DRAFT_26630</name>
</gene>
<proteinExistence type="inferred from homology"/>
<dbReference type="EMBL" id="ML213503">
    <property type="protein sequence ID" value="TFK56501.1"/>
    <property type="molecule type" value="Genomic_DNA"/>
</dbReference>
<feature type="transmembrane region" description="Helical" evidence="6">
    <location>
        <begin position="44"/>
        <end position="61"/>
    </location>
</feature>
<dbReference type="OrthoDB" id="3229610at2759"/>
<dbReference type="InterPro" id="IPR052337">
    <property type="entry name" value="SAT4-like"/>
</dbReference>
<feature type="transmembrane region" description="Helical" evidence="6">
    <location>
        <begin position="81"/>
        <end position="97"/>
    </location>
</feature>
<comment type="similarity">
    <text evidence="5">Belongs to the SAT4 family.</text>
</comment>
<evidence type="ECO:0000256" key="2">
    <source>
        <dbReference type="ARBA" id="ARBA00022692"/>
    </source>
</evidence>
<feature type="transmembrane region" description="Helical" evidence="6">
    <location>
        <begin position="12"/>
        <end position="32"/>
    </location>
</feature>
<feature type="transmembrane region" description="Helical" evidence="6">
    <location>
        <begin position="196"/>
        <end position="217"/>
    </location>
</feature>
<name>A0A5C3NS11_9AGAM</name>
<dbReference type="STRING" id="5364.A0A5C3NS11"/>
<keyword evidence="4 6" id="KW-0472">Membrane</keyword>
<evidence type="ECO:0000256" key="1">
    <source>
        <dbReference type="ARBA" id="ARBA00004141"/>
    </source>
</evidence>
<dbReference type="PANTHER" id="PTHR33048">
    <property type="entry name" value="PTH11-LIKE INTEGRAL MEMBRANE PROTEIN (AFU_ORTHOLOGUE AFUA_5G11245)"/>
    <property type="match status" value="1"/>
</dbReference>
<accession>A0A5C3NS11</accession>
<evidence type="ECO:0000256" key="4">
    <source>
        <dbReference type="ARBA" id="ARBA00023136"/>
    </source>
</evidence>
<dbReference type="Proteomes" id="UP000305948">
    <property type="component" value="Unassembled WGS sequence"/>
</dbReference>
<evidence type="ECO:0000256" key="5">
    <source>
        <dbReference type="ARBA" id="ARBA00038359"/>
    </source>
</evidence>
<evidence type="ECO:0000259" key="7">
    <source>
        <dbReference type="Pfam" id="PF20684"/>
    </source>
</evidence>
<evidence type="ECO:0000256" key="6">
    <source>
        <dbReference type="SAM" id="Phobius"/>
    </source>
</evidence>
<dbReference type="AlphaFoldDB" id="A0A5C3NS11"/>
<feature type="transmembrane region" description="Helical" evidence="6">
    <location>
        <begin position="166"/>
        <end position="184"/>
    </location>
</feature>
<dbReference type="PANTHER" id="PTHR33048:SF47">
    <property type="entry name" value="INTEGRAL MEMBRANE PROTEIN-RELATED"/>
    <property type="match status" value="1"/>
</dbReference>
<feature type="domain" description="Rhodopsin" evidence="7">
    <location>
        <begin position="29"/>
        <end position="215"/>
    </location>
</feature>
<dbReference type="InterPro" id="IPR049326">
    <property type="entry name" value="Rhodopsin_dom_fungi"/>
</dbReference>
<evidence type="ECO:0000256" key="3">
    <source>
        <dbReference type="ARBA" id="ARBA00022989"/>
    </source>
</evidence>
<dbReference type="Pfam" id="PF20684">
    <property type="entry name" value="Fung_rhodopsin"/>
    <property type="match status" value="1"/>
</dbReference>
<reference evidence="8 9" key="1">
    <citation type="journal article" date="2019" name="Nat. Ecol. Evol.">
        <title>Megaphylogeny resolves global patterns of mushroom evolution.</title>
        <authorList>
            <person name="Varga T."/>
            <person name="Krizsan K."/>
            <person name="Foldi C."/>
            <person name="Dima B."/>
            <person name="Sanchez-Garcia M."/>
            <person name="Sanchez-Ramirez S."/>
            <person name="Szollosi G.J."/>
            <person name="Szarkandi J.G."/>
            <person name="Papp V."/>
            <person name="Albert L."/>
            <person name="Andreopoulos W."/>
            <person name="Angelini C."/>
            <person name="Antonin V."/>
            <person name="Barry K.W."/>
            <person name="Bougher N.L."/>
            <person name="Buchanan P."/>
            <person name="Buyck B."/>
            <person name="Bense V."/>
            <person name="Catcheside P."/>
            <person name="Chovatia M."/>
            <person name="Cooper J."/>
            <person name="Damon W."/>
            <person name="Desjardin D."/>
            <person name="Finy P."/>
            <person name="Geml J."/>
            <person name="Haridas S."/>
            <person name="Hughes K."/>
            <person name="Justo A."/>
            <person name="Karasinski D."/>
            <person name="Kautmanova I."/>
            <person name="Kiss B."/>
            <person name="Kocsube S."/>
            <person name="Kotiranta H."/>
            <person name="LaButti K.M."/>
            <person name="Lechner B.E."/>
            <person name="Liimatainen K."/>
            <person name="Lipzen A."/>
            <person name="Lukacs Z."/>
            <person name="Mihaltcheva S."/>
            <person name="Morgado L.N."/>
            <person name="Niskanen T."/>
            <person name="Noordeloos M.E."/>
            <person name="Ohm R.A."/>
            <person name="Ortiz-Santana B."/>
            <person name="Ovrebo C."/>
            <person name="Racz N."/>
            <person name="Riley R."/>
            <person name="Savchenko A."/>
            <person name="Shiryaev A."/>
            <person name="Soop K."/>
            <person name="Spirin V."/>
            <person name="Szebenyi C."/>
            <person name="Tomsovsky M."/>
            <person name="Tulloss R.E."/>
            <person name="Uehling J."/>
            <person name="Grigoriev I.V."/>
            <person name="Vagvolgyi C."/>
            <person name="Papp T."/>
            <person name="Martin F.M."/>
            <person name="Miettinen O."/>
            <person name="Hibbett D.S."/>
            <person name="Nagy L.G."/>
        </authorList>
    </citation>
    <scope>NUCLEOTIDE SEQUENCE [LARGE SCALE GENOMIC DNA]</scope>
    <source>
        <strain evidence="8 9">OMC1185</strain>
    </source>
</reference>
<protein>
    <recommendedName>
        <fullName evidence="7">Rhodopsin domain-containing protein</fullName>
    </recommendedName>
</protein>
<comment type="subcellular location">
    <subcellularLocation>
        <location evidence="1">Membrane</location>
        <topology evidence="1">Multi-pass membrane protein</topology>
    </subcellularLocation>
</comment>
<dbReference type="GO" id="GO:0016020">
    <property type="term" value="C:membrane"/>
    <property type="evidence" value="ECO:0007669"/>
    <property type="project" value="UniProtKB-SubCell"/>
</dbReference>
<keyword evidence="3 6" id="KW-1133">Transmembrane helix</keyword>
<evidence type="ECO:0000313" key="8">
    <source>
        <dbReference type="EMBL" id="TFK56501.1"/>
    </source>
</evidence>
<keyword evidence="9" id="KW-1185">Reference proteome</keyword>
<evidence type="ECO:0000313" key="9">
    <source>
        <dbReference type="Proteomes" id="UP000305948"/>
    </source>
</evidence>
<feature type="transmembrane region" description="Helical" evidence="6">
    <location>
        <begin position="251"/>
        <end position="270"/>
    </location>
</feature>
<sequence length="374" mass="41836">MVVPQPPTSTLRAVVTTFAGVAILSTAFRVCYRYKIRRFWWDDGWAAVSLASQIVLLVNLWIRTDTPDVGPLHQSRESRIIAYWLVSLAFTFTLWSARMSQLFSVIRLIPEFMKMRKVAYGMVVMFGAMWAALVIQKVVICKQDTSWYNTPKPQCHLGHAVGSTELAMDFISDAMLVLVPLRLLWGVSMQHTHRKLLFSIFSASLFTTIVSAVHAYFELGPSGLLEAITANVEVRSPPSVPSYVVLMLRSLQASVSLIVANLAVIVTYLYRLIRGERDPENGVYISNGSSSRSRSRGYSFGMKHMARSDKKTGTHQDQVSALRFGKQSHADVDGDLEDGFVKSIHPLDDAPRVFITQETFMSRDKGDIKAGHAL</sequence>